<reference evidence="5 6" key="1">
    <citation type="submission" date="2019-07" db="EMBL/GenBank/DDBJ databases">
        <title>Genomic analysis of Lentibacillus sp. NKC851-2.</title>
        <authorList>
            <person name="Oh Y.J."/>
        </authorList>
    </citation>
    <scope>NUCLEOTIDE SEQUENCE [LARGE SCALE GENOMIC DNA]</scope>
    <source>
        <strain evidence="5 6">NKC851-2</strain>
    </source>
</reference>
<feature type="signal peptide" evidence="2">
    <location>
        <begin position="1"/>
        <end position="17"/>
    </location>
</feature>
<evidence type="ECO:0000313" key="5">
    <source>
        <dbReference type="EMBL" id="TRM11574.1"/>
    </source>
</evidence>
<sequence>MKKLFFFLMLAMLLLVAACSDKEGKTAEDNETKANETDEKEQAKASPEKAHTFPLTGVQTENPAEDRIVGVMVNNQRKARPQTGLSKADIVFEILAEGQITRFLALFQSEKPDVVGPVRSAREYYFELASGYGALYVYHGAANFVNDMIKSRQIEHLDGALYDDDGHLFERGSLRRAPHNSYLQFGAVYDVAQNKGYNITHSYEPLSFASREEAAAIKGDAANQVKIVYSNRLMNIVKYKYDKNSETYARYSDGEQTVERHTNEPITIDNIFIVETPHQVIDNAGRRAIDITSGGNAYLIQKGKIRKVQWENRDGRIIPVKDGDPVNFVAGKTWINIIPSNPGLSQSVTVTNE</sequence>
<name>A0A549YI80_9BACI</name>
<evidence type="ECO:0000259" key="4">
    <source>
        <dbReference type="Pfam" id="PF17479"/>
    </source>
</evidence>
<dbReference type="AlphaFoldDB" id="A0A549YI80"/>
<organism evidence="5 6">
    <name type="scientific">Lentibacillus cibarius</name>
    <dbReference type="NCBI Taxonomy" id="2583219"/>
    <lineage>
        <taxon>Bacteria</taxon>
        <taxon>Bacillati</taxon>
        <taxon>Bacillota</taxon>
        <taxon>Bacilli</taxon>
        <taxon>Bacillales</taxon>
        <taxon>Bacillaceae</taxon>
        <taxon>Lentibacillus</taxon>
    </lineage>
</organism>
<dbReference type="Pfam" id="PF11258">
    <property type="entry name" value="DUF3048"/>
    <property type="match status" value="1"/>
</dbReference>
<protein>
    <submittedName>
        <fullName evidence="5">DUF3048 domain-containing protein</fullName>
    </submittedName>
</protein>
<dbReference type="InterPro" id="IPR023158">
    <property type="entry name" value="YerB-like_sf"/>
</dbReference>
<feature type="compositionally biased region" description="Basic and acidic residues" evidence="1">
    <location>
        <begin position="24"/>
        <end position="51"/>
    </location>
</feature>
<feature type="domain" description="DUF3048" evidence="4">
    <location>
        <begin position="226"/>
        <end position="335"/>
    </location>
</feature>
<proteinExistence type="predicted"/>
<dbReference type="PROSITE" id="PS51257">
    <property type="entry name" value="PROKAR_LIPOPROTEIN"/>
    <property type="match status" value="1"/>
</dbReference>
<keyword evidence="2" id="KW-0732">Signal</keyword>
<feature type="domain" description="DUF3048" evidence="3">
    <location>
        <begin position="55"/>
        <end position="197"/>
    </location>
</feature>
<comment type="caution">
    <text evidence="5">The sequence shown here is derived from an EMBL/GenBank/DDBJ whole genome shotgun (WGS) entry which is preliminary data.</text>
</comment>
<dbReference type="Pfam" id="PF17479">
    <property type="entry name" value="DUF3048_C"/>
    <property type="match status" value="1"/>
</dbReference>
<dbReference type="EMBL" id="VJMZ01000001">
    <property type="protein sequence ID" value="TRM11574.1"/>
    <property type="molecule type" value="Genomic_DNA"/>
</dbReference>
<dbReference type="Gene3D" id="3.50.90.10">
    <property type="entry name" value="YerB-like"/>
    <property type="match status" value="1"/>
</dbReference>
<dbReference type="Proteomes" id="UP000319280">
    <property type="component" value="Unassembled WGS sequence"/>
</dbReference>
<accession>A0A549YI80</accession>
<feature type="chain" id="PRO_5039057400" evidence="2">
    <location>
        <begin position="18"/>
        <end position="353"/>
    </location>
</feature>
<evidence type="ECO:0000313" key="6">
    <source>
        <dbReference type="Proteomes" id="UP000319280"/>
    </source>
</evidence>
<evidence type="ECO:0000259" key="3">
    <source>
        <dbReference type="Pfam" id="PF11258"/>
    </source>
</evidence>
<evidence type="ECO:0000256" key="1">
    <source>
        <dbReference type="SAM" id="MobiDB-lite"/>
    </source>
</evidence>
<dbReference type="InterPro" id="IPR035328">
    <property type="entry name" value="DUF3048_C"/>
</dbReference>
<dbReference type="SUPFAM" id="SSF159774">
    <property type="entry name" value="YerB-like"/>
    <property type="match status" value="1"/>
</dbReference>
<evidence type="ECO:0000256" key="2">
    <source>
        <dbReference type="SAM" id="SignalP"/>
    </source>
</evidence>
<gene>
    <name evidence="5" type="ORF">FH966_07615</name>
</gene>
<feature type="region of interest" description="Disordered" evidence="1">
    <location>
        <begin position="24"/>
        <end position="53"/>
    </location>
</feature>
<dbReference type="RefSeq" id="WP_142790695.1">
    <property type="nucleotide sequence ID" value="NZ_VJMZ01000001.1"/>
</dbReference>
<dbReference type="InterPro" id="IPR021416">
    <property type="entry name" value="DUF3048_N"/>
</dbReference>
<keyword evidence="6" id="KW-1185">Reference proteome</keyword>